<gene>
    <name evidence="1" type="ORF">CDO81_08540</name>
</gene>
<dbReference type="EMBL" id="NISI01000002">
    <property type="protein sequence ID" value="OWR04620.1"/>
    <property type="molecule type" value="Genomic_DNA"/>
</dbReference>
<dbReference type="AlphaFoldDB" id="A0A254NA52"/>
<accession>A0A254NA52</accession>
<protein>
    <submittedName>
        <fullName evidence="1">Uncharacterized protein</fullName>
    </submittedName>
</protein>
<proteinExistence type="predicted"/>
<comment type="caution">
    <text evidence="1">The sequence shown here is derived from an EMBL/GenBank/DDBJ whole genome shotgun (WGS) entry which is preliminary data.</text>
</comment>
<evidence type="ECO:0000313" key="1">
    <source>
        <dbReference type="EMBL" id="OWR04620.1"/>
    </source>
</evidence>
<name>A0A254NA52_9BURK</name>
<keyword evidence="2" id="KW-1185">Reference proteome</keyword>
<evidence type="ECO:0000313" key="2">
    <source>
        <dbReference type="Proteomes" id="UP000197446"/>
    </source>
</evidence>
<organism evidence="1 2">
    <name type="scientific">Roseateles puraquae</name>
    <dbReference type="NCBI Taxonomy" id="431059"/>
    <lineage>
        <taxon>Bacteria</taxon>
        <taxon>Pseudomonadati</taxon>
        <taxon>Pseudomonadota</taxon>
        <taxon>Betaproteobacteria</taxon>
        <taxon>Burkholderiales</taxon>
        <taxon>Sphaerotilaceae</taxon>
        <taxon>Roseateles</taxon>
    </lineage>
</organism>
<sequence>MPSAVSALDAGSAYYELIEPIANLPTWLIHVLPSPAASDDMPRWRRLMTTSLPYALSVMASREWLRVRLYVLLPPSSPTEEGASTAQCLSVWECREPRGKEVCWLVDTDCGAVVDSAFGTRPAQAKRIRLLWSDDTAR</sequence>
<dbReference type="Proteomes" id="UP000197446">
    <property type="component" value="Unassembled WGS sequence"/>
</dbReference>
<reference evidence="1 2" key="1">
    <citation type="journal article" date="2007" name="Int. J. Syst. Evol. Microbiol.">
        <title>Description of Pelomonas aquatica sp. nov. and Pelomonas puraquae sp. nov., isolated from industrial and haemodialysis water.</title>
        <authorList>
            <person name="Gomila M."/>
            <person name="Bowien B."/>
            <person name="Falsen E."/>
            <person name="Moore E.R."/>
            <person name="Lalucat J."/>
        </authorList>
    </citation>
    <scope>NUCLEOTIDE SEQUENCE [LARGE SCALE GENOMIC DNA]</scope>
    <source>
        <strain evidence="1 2">CCUG 52769</strain>
    </source>
</reference>